<dbReference type="InterPro" id="IPR011009">
    <property type="entry name" value="Kinase-like_dom_sf"/>
</dbReference>
<dbReference type="InterPro" id="IPR026870">
    <property type="entry name" value="Zinc_ribbon_dom"/>
</dbReference>
<evidence type="ECO:0000259" key="10">
    <source>
        <dbReference type="PROSITE" id="PS50011"/>
    </source>
</evidence>
<evidence type="ECO:0000256" key="8">
    <source>
        <dbReference type="ARBA" id="ARBA00048679"/>
    </source>
</evidence>
<dbReference type="PROSITE" id="PS50011">
    <property type="entry name" value="PROTEIN_KINASE_DOM"/>
    <property type="match status" value="1"/>
</dbReference>
<dbReference type="SUPFAM" id="SSF56112">
    <property type="entry name" value="Protein kinase-like (PK-like)"/>
    <property type="match status" value="1"/>
</dbReference>
<dbReference type="PROSITE" id="PS00107">
    <property type="entry name" value="PROTEIN_KINASE_ATP"/>
    <property type="match status" value="1"/>
</dbReference>
<dbReference type="PANTHER" id="PTHR24363">
    <property type="entry name" value="SERINE/THREONINE PROTEIN KINASE"/>
    <property type="match status" value="1"/>
</dbReference>
<evidence type="ECO:0000313" key="11">
    <source>
        <dbReference type="EMBL" id="MDQ0285163.1"/>
    </source>
</evidence>
<dbReference type="EC" id="2.7.11.1" evidence="1"/>
<gene>
    <name evidence="11" type="ORF">J2Z49_000253</name>
</gene>
<reference evidence="11 12" key="1">
    <citation type="submission" date="2023-07" db="EMBL/GenBank/DDBJ databases">
        <title>Genomic Encyclopedia of Type Strains, Phase IV (KMG-IV): sequencing the most valuable type-strain genomes for metagenomic binning, comparative biology and taxonomic classification.</title>
        <authorList>
            <person name="Goeker M."/>
        </authorList>
    </citation>
    <scope>NUCLEOTIDE SEQUENCE [LARGE SCALE GENOMIC DNA]</scope>
    <source>
        <strain evidence="11 12">DSM 12396</strain>
    </source>
</reference>
<keyword evidence="12" id="KW-1185">Reference proteome</keyword>
<keyword evidence="6 9" id="KW-0067">ATP-binding</keyword>
<keyword evidence="5 11" id="KW-0418">Kinase</keyword>
<dbReference type="RefSeq" id="WP_307399107.1">
    <property type="nucleotide sequence ID" value="NZ_JAUSUX010000001.1"/>
</dbReference>
<name>A0ABU0AXE5_9FIRM</name>
<dbReference type="PANTHER" id="PTHR24363:SF0">
    <property type="entry name" value="SERINE_THREONINE KINASE LIKE DOMAIN CONTAINING 1"/>
    <property type="match status" value="1"/>
</dbReference>
<dbReference type="GO" id="GO:0004674">
    <property type="term" value="F:protein serine/threonine kinase activity"/>
    <property type="evidence" value="ECO:0007669"/>
    <property type="project" value="UniProtKB-KW"/>
</dbReference>
<feature type="binding site" evidence="9">
    <location>
        <position position="72"/>
    </location>
    <ligand>
        <name>ATP</name>
        <dbReference type="ChEBI" id="CHEBI:30616"/>
    </ligand>
</feature>
<feature type="domain" description="Protein kinase" evidence="10">
    <location>
        <begin position="42"/>
        <end position="298"/>
    </location>
</feature>
<dbReference type="EMBL" id="JAUSUX010000001">
    <property type="protein sequence ID" value="MDQ0285163.1"/>
    <property type="molecule type" value="Genomic_DNA"/>
</dbReference>
<keyword evidence="2 11" id="KW-0723">Serine/threonine-protein kinase</keyword>
<dbReference type="CDD" id="cd14014">
    <property type="entry name" value="STKc_PknB_like"/>
    <property type="match status" value="1"/>
</dbReference>
<dbReference type="Gene3D" id="1.10.510.10">
    <property type="entry name" value="Transferase(Phosphotransferase) domain 1"/>
    <property type="match status" value="1"/>
</dbReference>
<sequence>MPYCQYCGAENPDDAVFCVKCNRSLTEKTGQLAPDTVLEGRYIIIKVLGRGGMGAVYKALDQRLNNKPVAIKEMSTKAVGAENLQAAIAAFKKEASMLIGLEHPALPRITDFFGSGEDRWYLVMDYIEGETLKAIVEKRGPIPEAEVLNWARQLCEILDYLHSQNPPVIFRDLKPANIMLTPKGDIKLIDFGIARHFRPGLTSDTTLYGSVGFAPPEQYGEHQTDVRSDIYALGATLHYLLTGIDPKKNPFTFDPPGKIVSVSPRFESAIMKALELKPENRPASAKEMLALISGFPYGQDGLVHLANFIVHQMIIKNKLYTVTYTPFPGFLEVGNERVQAFCYCGNWGAVRKRQSYISSL</sequence>
<evidence type="ECO:0000256" key="1">
    <source>
        <dbReference type="ARBA" id="ARBA00012513"/>
    </source>
</evidence>
<dbReference type="Pfam" id="PF13240">
    <property type="entry name" value="Zn_Ribbon_1"/>
    <property type="match status" value="1"/>
</dbReference>
<dbReference type="Pfam" id="PF00069">
    <property type="entry name" value="Pkinase"/>
    <property type="match status" value="1"/>
</dbReference>
<keyword evidence="4 9" id="KW-0547">Nucleotide-binding</keyword>
<comment type="catalytic activity">
    <reaction evidence="8">
        <text>L-seryl-[protein] + ATP = O-phospho-L-seryl-[protein] + ADP + H(+)</text>
        <dbReference type="Rhea" id="RHEA:17989"/>
        <dbReference type="Rhea" id="RHEA-COMP:9863"/>
        <dbReference type="Rhea" id="RHEA-COMP:11604"/>
        <dbReference type="ChEBI" id="CHEBI:15378"/>
        <dbReference type="ChEBI" id="CHEBI:29999"/>
        <dbReference type="ChEBI" id="CHEBI:30616"/>
        <dbReference type="ChEBI" id="CHEBI:83421"/>
        <dbReference type="ChEBI" id="CHEBI:456216"/>
        <dbReference type="EC" id="2.7.11.1"/>
    </reaction>
</comment>
<dbReference type="SMART" id="SM00220">
    <property type="entry name" value="S_TKc"/>
    <property type="match status" value="1"/>
</dbReference>
<dbReference type="Proteomes" id="UP001225644">
    <property type="component" value="Unassembled WGS sequence"/>
</dbReference>
<evidence type="ECO:0000256" key="6">
    <source>
        <dbReference type="ARBA" id="ARBA00022840"/>
    </source>
</evidence>
<accession>A0ABU0AXE5</accession>
<evidence type="ECO:0000313" key="12">
    <source>
        <dbReference type="Proteomes" id="UP001225644"/>
    </source>
</evidence>
<organism evidence="11 12">
    <name type="scientific">Desulfofundulus luciae</name>
    <dbReference type="NCBI Taxonomy" id="74702"/>
    <lineage>
        <taxon>Bacteria</taxon>
        <taxon>Bacillati</taxon>
        <taxon>Bacillota</taxon>
        <taxon>Clostridia</taxon>
        <taxon>Eubacteriales</taxon>
        <taxon>Peptococcaceae</taxon>
        <taxon>Desulfofundulus</taxon>
    </lineage>
</organism>
<keyword evidence="3" id="KW-0808">Transferase</keyword>
<evidence type="ECO:0000256" key="2">
    <source>
        <dbReference type="ARBA" id="ARBA00022527"/>
    </source>
</evidence>
<dbReference type="Gene3D" id="3.30.200.20">
    <property type="entry name" value="Phosphorylase Kinase, domain 1"/>
    <property type="match status" value="1"/>
</dbReference>
<comment type="caution">
    <text evidence="11">The sequence shown here is derived from an EMBL/GenBank/DDBJ whole genome shotgun (WGS) entry which is preliminary data.</text>
</comment>
<evidence type="ECO:0000256" key="4">
    <source>
        <dbReference type="ARBA" id="ARBA00022741"/>
    </source>
</evidence>
<evidence type="ECO:0000256" key="9">
    <source>
        <dbReference type="PROSITE-ProRule" id="PRU10141"/>
    </source>
</evidence>
<proteinExistence type="predicted"/>
<dbReference type="InterPro" id="IPR017441">
    <property type="entry name" value="Protein_kinase_ATP_BS"/>
</dbReference>
<evidence type="ECO:0000256" key="3">
    <source>
        <dbReference type="ARBA" id="ARBA00022679"/>
    </source>
</evidence>
<protein>
    <recommendedName>
        <fullName evidence="1">non-specific serine/threonine protein kinase</fullName>
        <ecNumber evidence="1">2.7.11.1</ecNumber>
    </recommendedName>
</protein>
<dbReference type="InterPro" id="IPR000719">
    <property type="entry name" value="Prot_kinase_dom"/>
</dbReference>
<comment type="catalytic activity">
    <reaction evidence="7">
        <text>L-threonyl-[protein] + ATP = O-phospho-L-threonyl-[protein] + ADP + H(+)</text>
        <dbReference type="Rhea" id="RHEA:46608"/>
        <dbReference type="Rhea" id="RHEA-COMP:11060"/>
        <dbReference type="Rhea" id="RHEA-COMP:11605"/>
        <dbReference type="ChEBI" id="CHEBI:15378"/>
        <dbReference type="ChEBI" id="CHEBI:30013"/>
        <dbReference type="ChEBI" id="CHEBI:30616"/>
        <dbReference type="ChEBI" id="CHEBI:61977"/>
        <dbReference type="ChEBI" id="CHEBI:456216"/>
        <dbReference type="EC" id="2.7.11.1"/>
    </reaction>
</comment>
<evidence type="ECO:0000256" key="5">
    <source>
        <dbReference type="ARBA" id="ARBA00022777"/>
    </source>
</evidence>
<evidence type="ECO:0000256" key="7">
    <source>
        <dbReference type="ARBA" id="ARBA00047899"/>
    </source>
</evidence>